<feature type="region of interest" description="Disordered" evidence="1">
    <location>
        <begin position="384"/>
        <end position="407"/>
    </location>
</feature>
<name>A0A840I465_9PROT</name>
<comment type="caution">
    <text evidence="2">The sequence shown here is derived from an EMBL/GenBank/DDBJ whole genome shotgun (WGS) entry which is preliminary data.</text>
</comment>
<accession>A0A840I465</accession>
<dbReference type="Gene3D" id="3.90.550.10">
    <property type="entry name" value="Spore Coat Polysaccharide Biosynthesis Protein SpsA, Chain A"/>
    <property type="match status" value="1"/>
</dbReference>
<dbReference type="SUPFAM" id="SSF53448">
    <property type="entry name" value="Nucleotide-diphospho-sugar transferases"/>
    <property type="match status" value="1"/>
</dbReference>
<dbReference type="EMBL" id="JACHOB010000003">
    <property type="protein sequence ID" value="MBB4659125.1"/>
    <property type="molecule type" value="Genomic_DNA"/>
</dbReference>
<dbReference type="InterPro" id="IPR029044">
    <property type="entry name" value="Nucleotide-diphossugar_trans"/>
</dbReference>
<evidence type="ECO:0000256" key="1">
    <source>
        <dbReference type="SAM" id="MobiDB-lite"/>
    </source>
</evidence>
<organism evidence="2 3">
    <name type="scientific">Parvularcula dongshanensis</name>
    <dbReference type="NCBI Taxonomy" id="1173995"/>
    <lineage>
        <taxon>Bacteria</taxon>
        <taxon>Pseudomonadati</taxon>
        <taxon>Pseudomonadota</taxon>
        <taxon>Alphaproteobacteria</taxon>
        <taxon>Parvularculales</taxon>
        <taxon>Parvularculaceae</taxon>
        <taxon>Parvularcula</taxon>
    </lineage>
</organism>
<proteinExistence type="predicted"/>
<feature type="region of interest" description="Disordered" evidence="1">
    <location>
        <begin position="1"/>
        <end position="81"/>
    </location>
</feature>
<evidence type="ECO:0000313" key="2">
    <source>
        <dbReference type="EMBL" id="MBB4659125.1"/>
    </source>
</evidence>
<evidence type="ECO:0008006" key="4">
    <source>
        <dbReference type="Google" id="ProtNLM"/>
    </source>
</evidence>
<dbReference type="AlphaFoldDB" id="A0A840I465"/>
<dbReference type="RefSeq" id="WP_183817420.1">
    <property type="nucleotide sequence ID" value="NZ_JACHOB010000003.1"/>
</dbReference>
<feature type="compositionally biased region" description="Pro residues" evidence="1">
    <location>
        <begin position="60"/>
        <end position="72"/>
    </location>
</feature>
<keyword evidence="3" id="KW-1185">Reference proteome</keyword>
<sequence length="407" mass="42611">MTDRPHGLKDLFGSIPDSKNEAPRPASDMRSPSTTSGTDEGHSPSGRGAPGAPVIDIPGGPAPDLPTMPDPAPGTLTAGGSAAQGTAPLSVVLVALRGWSSVRRTVEALGLQTEAAMIDLLLVSPGPLDGQLPTGALRSVSVVSVPDDAGYAEAAAAGLRAAQGDLIALLDDYAFPAVDWAEAVISHRLARFGALGSAYVNANPRSPHSWSHMLIEYGRWRDGLAGGEVDALPSRNLVFRRDVLASMQDDLAALLSHDGALIERLRRQNLPLLMDDGARVGILNPSTMKGALGARFAAGRLAAAQESRSIGLPKRTAKAVGSLLGAHRNYRRSRGSIFAGSDPTVNPKRHGRAVMLGILSEGAGRAAGYLRGAGKAAENRARLDTDRTALLNKTDRRQFGPDKPKRR</sequence>
<protein>
    <recommendedName>
        <fullName evidence="4">Glycosyl transferase family 2</fullName>
    </recommendedName>
</protein>
<reference evidence="2 3" key="1">
    <citation type="submission" date="2020-08" db="EMBL/GenBank/DDBJ databases">
        <title>Genomic Encyclopedia of Type Strains, Phase IV (KMG-IV): sequencing the most valuable type-strain genomes for metagenomic binning, comparative biology and taxonomic classification.</title>
        <authorList>
            <person name="Goeker M."/>
        </authorList>
    </citation>
    <scope>NUCLEOTIDE SEQUENCE [LARGE SCALE GENOMIC DNA]</scope>
    <source>
        <strain evidence="2 3">DSM 102850</strain>
    </source>
</reference>
<gene>
    <name evidence="2" type="ORF">GGQ59_001650</name>
</gene>
<dbReference type="Proteomes" id="UP000563524">
    <property type="component" value="Unassembled WGS sequence"/>
</dbReference>
<evidence type="ECO:0000313" key="3">
    <source>
        <dbReference type="Proteomes" id="UP000563524"/>
    </source>
</evidence>